<evidence type="ECO:0000256" key="7">
    <source>
        <dbReference type="SAM" id="MobiDB-lite"/>
    </source>
</evidence>
<keyword evidence="2" id="KW-0862">Zinc</keyword>
<dbReference type="GO" id="GO:0003677">
    <property type="term" value="F:DNA binding"/>
    <property type="evidence" value="ECO:0007669"/>
    <property type="project" value="UniProtKB-KW"/>
</dbReference>
<gene>
    <name evidence="9" type="ORF">CLEI1391_LOCUS2513</name>
    <name evidence="10" type="ORF">CLEI1391_LOCUS2514</name>
</gene>
<evidence type="ECO:0000256" key="5">
    <source>
        <dbReference type="ARBA" id="ARBA00023163"/>
    </source>
</evidence>
<accession>A0A6T8PZI2</accession>
<dbReference type="InterPro" id="IPR045174">
    <property type="entry name" value="Dof"/>
</dbReference>
<evidence type="ECO:0000256" key="6">
    <source>
        <dbReference type="ARBA" id="ARBA00023242"/>
    </source>
</evidence>
<feature type="region of interest" description="Disordered" evidence="7">
    <location>
        <begin position="1"/>
        <end position="62"/>
    </location>
</feature>
<feature type="compositionally biased region" description="Polar residues" evidence="7">
    <location>
        <begin position="14"/>
        <end position="25"/>
    </location>
</feature>
<evidence type="ECO:0000256" key="2">
    <source>
        <dbReference type="ARBA" id="ARBA00022833"/>
    </source>
</evidence>
<sequence>MAPPPSSGEGQGDEPTTTAQLQANGFSEMKEQSSVMQKDGGGDNNTSTKKTKPPRPDTIEPCPRCGSNDTKFCYYNNYNIKQPRFFCKSCQRYWTAGGTLRNVPPGSGRRKSKSAAAKEAEKQVALAEQLAKQTAVSAMLAANSTANLAASYLNPMLTDPAMLAYNAAAQQSLLGTAALNAALKVPGVGLPGAWPNGGALAPSGALLGSTDLGTMSGAPTTSGANGLGGPTGSGGVLGGSEGDGLDGDGMNRVKRLKTEAGSGGAGGVLMPNGNGAPTTSGADNGNGLDGLPGTPLGGQSPSGQLAMFGGAPNGVANGAGQMGYGMGADGMANGGMGLQGMGDGSSLMAQGMGMGMAGQQPTAVQQQQQLMYQLMLQQQLLAQSQLAGLGAANPYLSLQTLQYNPYAFANGLAGLGTAGYGAAQAANPWASLTNPMMGGFAASAGNAWATTSAGMGAAGATGTQPGNGTSNDAGMAMLGMSGGMGDMGGAANALLGMTGGSSLVSGHSSATGMGMGNLRPNSISPVEGGDSL</sequence>
<dbReference type="Pfam" id="PF02701">
    <property type="entry name" value="Zn_ribbon_Dof"/>
    <property type="match status" value="1"/>
</dbReference>
<keyword evidence="5" id="KW-0804">Transcription</keyword>
<feature type="domain" description="Dof-type" evidence="8">
    <location>
        <begin position="60"/>
        <end position="114"/>
    </location>
</feature>
<keyword evidence="6" id="KW-0539">Nucleus</keyword>
<evidence type="ECO:0000313" key="10">
    <source>
        <dbReference type="EMBL" id="CAD8667428.1"/>
    </source>
</evidence>
<dbReference type="EMBL" id="HBFB01004630">
    <property type="protein sequence ID" value="CAD8667428.1"/>
    <property type="molecule type" value="Transcribed_RNA"/>
</dbReference>
<organism evidence="9">
    <name type="scientific">Chlamydomonas leiostraca</name>
    <dbReference type="NCBI Taxonomy" id="1034604"/>
    <lineage>
        <taxon>Eukaryota</taxon>
        <taxon>Viridiplantae</taxon>
        <taxon>Chlorophyta</taxon>
        <taxon>core chlorophytes</taxon>
        <taxon>Chlorophyceae</taxon>
        <taxon>CS clade</taxon>
        <taxon>Chlamydomonadales</taxon>
        <taxon>Chlamydomonadaceae</taxon>
        <taxon>Chlamydomonas</taxon>
    </lineage>
</organism>
<proteinExistence type="predicted"/>
<dbReference type="PROSITE" id="PS50884">
    <property type="entry name" value="ZF_DOF_2"/>
    <property type="match status" value="1"/>
</dbReference>
<keyword evidence="1" id="KW-0479">Metal-binding</keyword>
<feature type="region of interest" description="Disordered" evidence="7">
    <location>
        <begin position="211"/>
        <end position="309"/>
    </location>
</feature>
<evidence type="ECO:0000313" key="9">
    <source>
        <dbReference type="EMBL" id="CAD8667427.1"/>
    </source>
</evidence>
<keyword evidence="3" id="KW-0805">Transcription regulation</keyword>
<dbReference type="InterPro" id="IPR003851">
    <property type="entry name" value="Znf_Dof"/>
</dbReference>
<feature type="region of interest" description="Disordered" evidence="7">
    <location>
        <begin position="506"/>
        <end position="532"/>
    </location>
</feature>
<protein>
    <recommendedName>
        <fullName evidence="8">Dof-type domain-containing protein</fullName>
    </recommendedName>
</protein>
<dbReference type="PANTHER" id="PTHR31089">
    <property type="entry name" value="CYCLIC DOF FACTOR 2"/>
    <property type="match status" value="1"/>
</dbReference>
<dbReference type="PROSITE" id="PS01361">
    <property type="entry name" value="ZF_DOF_1"/>
    <property type="match status" value="1"/>
</dbReference>
<dbReference type="PANTHER" id="PTHR31089:SF1">
    <property type="entry name" value="CYCLIC DOF FACTOR 3"/>
    <property type="match status" value="1"/>
</dbReference>
<dbReference type="GO" id="GO:0003700">
    <property type="term" value="F:DNA-binding transcription factor activity"/>
    <property type="evidence" value="ECO:0007669"/>
    <property type="project" value="InterPro"/>
</dbReference>
<evidence type="ECO:0000256" key="4">
    <source>
        <dbReference type="ARBA" id="ARBA00023125"/>
    </source>
</evidence>
<feature type="compositionally biased region" description="Low complexity" evidence="7">
    <location>
        <begin position="281"/>
        <end position="298"/>
    </location>
</feature>
<evidence type="ECO:0000256" key="3">
    <source>
        <dbReference type="ARBA" id="ARBA00023015"/>
    </source>
</evidence>
<dbReference type="GO" id="GO:0046872">
    <property type="term" value="F:metal ion binding"/>
    <property type="evidence" value="ECO:0007669"/>
    <property type="project" value="UniProtKB-KW"/>
</dbReference>
<evidence type="ECO:0000259" key="8">
    <source>
        <dbReference type="PROSITE" id="PS50884"/>
    </source>
</evidence>
<name>A0A6T8PZI2_9CHLO</name>
<feature type="compositionally biased region" description="Polar residues" evidence="7">
    <location>
        <begin position="211"/>
        <end position="221"/>
    </location>
</feature>
<dbReference type="AlphaFoldDB" id="A0A6T8PZI2"/>
<feature type="compositionally biased region" description="Gly residues" evidence="7">
    <location>
        <begin position="225"/>
        <end position="242"/>
    </location>
</feature>
<keyword evidence="4" id="KW-0238">DNA-binding</keyword>
<evidence type="ECO:0000256" key="1">
    <source>
        <dbReference type="ARBA" id="ARBA00022723"/>
    </source>
</evidence>
<reference evidence="9" key="1">
    <citation type="submission" date="2021-01" db="EMBL/GenBank/DDBJ databases">
        <authorList>
            <person name="Corre E."/>
            <person name="Pelletier E."/>
            <person name="Niang G."/>
            <person name="Scheremetjew M."/>
            <person name="Finn R."/>
            <person name="Kale V."/>
            <person name="Holt S."/>
            <person name="Cochrane G."/>
            <person name="Meng A."/>
            <person name="Brown T."/>
            <person name="Cohen L."/>
        </authorList>
    </citation>
    <scope>NUCLEOTIDE SEQUENCE</scope>
    <source>
        <strain evidence="9">SAG 11-49</strain>
    </source>
</reference>
<dbReference type="EMBL" id="HBFB01004629">
    <property type="protein sequence ID" value="CAD8667427.1"/>
    <property type="molecule type" value="Transcribed_RNA"/>
</dbReference>